<dbReference type="PANTHER" id="PTHR46494:SF1">
    <property type="entry name" value="CORA FAMILY METAL ION TRANSPORTER (EUROFUNG)"/>
    <property type="match status" value="1"/>
</dbReference>
<keyword evidence="7 8" id="KW-0472">Membrane</keyword>
<dbReference type="SUPFAM" id="SSF143865">
    <property type="entry name" value="CorA soluble domain-like"/>
    <property type="match status" value="1"/>
</dbReference>
<evidence type="ECO:0000313" key="9">
    <source>
        <dbReference type="EMBL" id="EQB39356.1"/>
    </source>
</evidence>
<dbReference type="STRING" id="1172190.M947_07805"/>
<dbReference type="Pfam" id="PF01544">
    <property type="entry name" value="CorA"/>
    <property type="match status" value="1"/>
</dbReference>
<comment type="caution">
    <text evidence="9">The sequence shown here is derived from an EMBL/GenBank/DDBJ whole genome shotgun (WGS) entry which is preliminary data.</text>
</comment>
<dbReference type="Gene3D" id="1.20.58.340">
    <property type="entry name" value="Magnesium transport protein CorA, transmembrane region"/>
    <property type="match status" value="2"/>
</dbReference>
<dbReference type="InterPro" id="IPR002523">
    <property type="entry name" value="MgTranspt_CorA/ZnTranspt_ZntB"/>
</dbReference>
<evidence type="ECO:0008006" key="11">
    <source>
        <dbReference type="Google" id="ProtNLM"/>
    </source>
</evidence>
<reference evidence="9 10" key="1">
    <citation type="submission" date="2013-07" db="EMBL/GenBank/DDBJ databases">
        <title>Sulfurimonas hongkongensis AST-10 Genome Sequencing.</title>
        <authorList>
            <person name="Cai L."/>
            <person name="Zhang T."/>
        </authorList>
    </citation>
    <scope>NUCLEOTIDE SEQUENCE [LARGE SCALE GENOMIC DNA]</scope>
    <source>
        <strain evidence="9 10">AST-10</strain>
    </source>
</reference>
<evidence type="ECO:0000256" key="1">
    <source>
        <dbReference type="ARBA" id="ARBA00004651"/>
    </source>
</evidence>
<gene>
    <name evidence="9" type="ORF">M947_07805</name>
</gene>
<dbReference type="SUPFAM" id="SSF144083">
    <property type="entry name" value="Magnesium transport protein CorA, transmembrane region"/>
    <property type="match status" value="1"/>
</dbReference>
<evidence type="ECO:0000256" key="3">
    <source>
        <dbReference type="ARBA" id="ARBA00022448"/>
    </source>
</evidence>
<dbReference type="InterPro" id="IPR045861">
    <property type="entry name" value="CorA_cytoplasmic_dom"/>
</dbReference>
<dbReference type="GO" id="GO:0005886">
    <property type="term" value="C:plasma membrane"/>
    <property type="evidence" value="ECO:0007669"/>
    <property type="project" value="UniProtKB-SubCell"/>
</dbReference>
<keyword evidence="10" id="KW-1185">Reference proteome</keyword>
<keyword evidence="6 8" id="KW-1133">Transmembrane helix</keyword>
<dbReference type="eggNOG" id="COG0598">
    <property type="taxonomic scope" value="Bacteria"/>
</dbReference>
<dbReference type="EMBL" id="AUPZ01000009">
    <property type="protein sequence ID" value="EQB39356.1"/>
    <property type="molecule type" value="Genomic_DNA"/>
</dbReference>
<accession>T0JMM4</accession>
<evidence type="ECO:0000256" key="6">
    <source>
        <dbReference type="ARBA" id="ARBA00022989"/>
    </source>
</evidence>
<comment type="similarity">
    <text evidence="2">Belongs to the CorA metal ion transporter (MIT) (TC 1.A.35) family.</text>
</comment>
<dbReference type="RefSeq" id="WP_021287817.1">
    <property type="nucleotide sequence ID" value="NZ_AUPZ01000009.1"/>
</dbReference>
<feature type="transmembrane region" description="Helical" evidence="8">
    <location>
        <begin position="205"/>
        <end position="228"/>
    </location>
</feature>
<comment type="subcellular location">
    <subcellularLocation>
        <location evidence="1">Cell membrane</location>
        <topology evidence="1">Multi-pass membrane protein</topology>
    </subcellularLocation>
</comment>
<sequence length="270" mass="31655">MLKNNTMLHIKESLDKLHLEDLKNEVHPSLFDVNDEYDLLIVRLPIVEDELKFRSVGFIITEEYSFLYDRAEGELKKLDDKFVTTHNILNKIIDKLLKTFERYRETIADIEEDLYDSKNMNSFINKWLELKRDILRIERILMHTSETMDEMIEHYEKRDDFPINNYMNLHEHITRTLRSATLQYSKLDYLYSFYTARINDKMNHLIYTLTIISAIFLPLNLIVGFFGINTSGLPFTDGTNGTLGVVTIIVFVSILSALIINFVKKGGKSL</sequence>
<dbReference type="PANTHER" id="PTHR46494">
    <property type="entry name" value="CORA FAMILY METAL ION TRANSPORTER (EUROFUNG)"/>
    <property type="match status" value="1"/>
</dbReference>
<keyword evidence="3" id="KW-0813">Transport</keyword>
<keyword evidence="5 8" id="KW-0812">Transmembrane</keyword>
<dbReference type="GO" id="GO:0000287">
    <property type="term" value="F:magnesium ion binding"/>
    <property type="evidence" value="ECO:0007669"/>
    <property type="project" value="TreeGrafter"/>
</dbReference>
<feature type="transmembrane region" description="Helical" evidence="8">
    <location>
        <begin position="240"/>
        <end position="263"/>
    </location>
</feature>
<protein>
    <recommendedName>
        <fullName evidence="11">Magnesium transporter</fullName>
    </recommendedName>
</protein>
<dbReference type="InterPro" id="IPR045863">
    <property type="entry name" value="CorA_TM1_TM2"/>
</dbReference>
<evidence type="ECO:0000256" key="2">
    <source>
        <dbReference type="ARBA" id="ARBA00009765"/>
    </source>
</evidence>
<keyword evidence="4" id="KW-1003">Cell membrane</keyword>
<name>T0JMM4_9BACT</name>
<dbReference type="AlphaFoldDB" id="T0JMM4"/>
<organism evidence="9 10">
    <name type="scientific">Sulfurimonas hongkongensis</name>
    <dbReference type="NCBI Taxonomy" id="1172190"/>
    <lineage>
        <taxon>Bacteria</taxon>
        <taxon>Pseudomonadati</taxon>
        <taxon>Campylobacterota</taxon>
        <taxon>Epsilonproteobacteria</taxon>
        <taxon>Campylobacterales</taxon>
        <taxon>Sulfurimonadaceae</taxon>
        <taxon>Sulfurimonas</taxon>
    </lineage>
</organism>
<evidence type="ECO:0000256" key="4">
    <source>
        <dbReference type="ARBA" id="ARBA00022475"/>
    </source>
</evidence>
<dbReference type="Proteomes" id="UP000015520">
    <property type="component" value="Unassembled WGS sequence"/>
</dbReference>
<proteinExistence type="inferred from homology"/>
<dbReference type="GO" id="GO:0015095">
    <property type="term" value="F:magnesium ion transmembrane transporter activity"/>
    <property type="evidence" value="ECO:0007669"/>
    <property type="project" value="TreeGrafter"/>
</dbReference>
<evidence type="ECO:0000256" key="8">
    <source>
        <dbReference type="SAM" id="Phobius"/>
    </source>
</evidence>
<evidence type="ECO:0000256" key="5">
    <source>
        <dbReference type="ARBA" id="ARBA00022692"/>
    </source>
</evidence>
<dbReference type="GO" id="GO:0050897">
    <property type="term" value="F:cobalt ion binding"/>
    <property type="evidence" value="ECO:0007669"/>
    <property type="project" value="TreeGrafter"/>
</dbReference>
<dbReference type="PATRIC" id="fig|1172190.3.peg.1511"/>
<dbReference type="GO" id="GO:0015087">
    <property type="term" value="F:cobalt ion transmembrane transporter activity"/>
    <property type="evidence" value="ECO:0007669"/>
    <property type="project" value="TreeGrafter"/>
</dbReference>
<evidence type="ECO:0000313" key="10">
    <source>
        <dbReference type="Proteomes" id="UP000015520"/>
    </source>
</evidence>
<evidence type="ECO:0000256" key="7">
    <source>
        <dbReference type="ARBA" id="ARBA00023136"/>
    </source>
</evidence>